<evidence type="ECO:0000256" key="1">
    <source>
        <dbReference type="SAM" id="SignalP"/>
    </source>
</evidence>
<dbReference type="PROSITE" id="PS51257">
    <property type="entry name" value="PROKAR_LIPOPROTEIN"/>
    <property type="match status" value="1"/>
</dbReference>
<dbReference type="Proteomes" id="UP000771736">
    <property type="component" value="Unassembled WGS sequence"/>
</dbReference>
<dbReference type="AlphaFoldDB" id="A0A930HKG5"/>
<proteinExistence type="predicted"/>
<feature type="signal peptide" evidence="1">
    <location>
        <begin position="1"/>
        <end position="20"/>
    </location>
</feature>
<protein>
    <submittedName>
        <fullName evidence="2">WG repeat-containing protein</fullName>
    </submittedName>
</protein>
<keyword evidence="1" id="KW-0732">Signal</keyword>
<reference evidence="2" key="1">
    <citation type="submission" date="2020-04" db="EMBL/GenBank/DDBJ databases">
        <title>Deep metagenomics examines the oral microbiome during advanced dental caries in children, revealing novel taxa and co-occurrences with host molecules.</title>
        <authorList>
            <person name="Baker J.L."/>
            <person name="Morton J.T."/>
            <person name="Dinis M."/>
            <person name="Alvarez R."/>
            <person name="Tran N.C."/>
            <person name="Knight R."/>
            <person name="Edlund A."/>
        </authorList>
    </citation>
    <scope>NUCLEOTIDE SEQUENCE</scope>
    <source>
        <strain evidence="2">JCVI_44_bin.5</strain>
    </source>
</reference>
<dbReference type="InterPro" id="IPR032774">
    <property type="entry name" value="WG_beta_rep"/>
</dbReference>
<name>A0A930HKG5_9BACT</name>
<evidence type="ECO:0000313" key="3">
    <source>
        <dbReference type="Proteomes" id="UP000771736"/>
    </source>
</evidence>
<dbReference type="EMBL" id="JABZSJ010000002">
    <property type="protein sequence ID" value="MBF1383445.1"/>
    <property type="molecule type" value="Genomic_DNA"/>
</dbReference>
<gene>
    <name evidence="2" type="ORF">HXN26_01095</name>
</gene>
<accession>A0A930HKG5</accession>
<feature type="chain" id="PRO_5037643551" evidence="1">
    <location>
        <begin position="21"/>
        <end position="176"/>
    </location>
</feature>
<organism evidence="2 3">
    <name type="scientific">Prevotella aurantiaca</name>
    <dbReference type="NCBI Taxonomy" id="596085"/>
    <lineage>
        <taxon>Bacteria</taxon>
        <taxon>Pseudomonadati</taxon>
        <taxon>Bacteroidota</taxon>
        <taxon>Bacteroidia</taxon>
        <taxon>Bacteroidales</taxon>
        <taxon>Prevotellaceae</taxon>
        <taxon>Prevotella</taxon>
    </lineage>
</organism>
<comment type="caution">
    <text evidence="2">The sequence shown here is derived from an EMBL/GenBank/DDBJ whole genome shotgun (WGS) entry which is preliminary data.</text>
</comment>
<sequence>MNTFNKLFCTSLLGFVLLLASCGTTDNRLFEVKRNELYGFVNAKGDTVINCKYILCYTATIERIGFVGNKKGQIECFNNKGEFLFYVYNLDYGLDEIREGYFRIIDEDGLIGYADSLGNVVIKPQYKYATSFEGGKAEVTNRLKKVTVGSEKDGYCTWESHDWFFITPDGKRVESK</sequence>
<evidence type="ECO:0000313" key="2">
    <source>
        <dbReference type="EMBL" id="MBF1383445.1"/>
    </source>
</evidence>
<dbReference type="Pfam" id="PF14903">
    <property type="entry name" value="WG_beta_rep"/>
    <property type="match status" value="2"/>
</dbReference>
<dbReference type="RefSeq" id="WP_273158242.1">
    <property type="nucleotide sequence ID" value="NZ_JABZSJ010000002.1"/>
</dbReference>